<gene>
    <name evidence="1" type="ORF">MRB53_035926</name>
</gene>
<evidence type="ECO:0000313" key="2">
    <source>
        <dbReference type="Proteomes" id="UP001234297"/>
    </source>
</evidence>
<dbReference type="Proteomes" id="UP001234297">
    <property type="component" value="Chromosome 12"/>
</dbReference>
<keyword evidence="2" id="KW-1185">Reference proteome</keyword>
<reference evidence="1 2" key="1">
    <citation type="journal article" date="2022" name="Hortic Res">
        <title>A haplotype resolved chromosomal level avocado genome allows analysis of novel avocado genes.</title>
        <authorList>
            <person name="Nath O."/>
            <person name="Fletcher S.J."/>
            <person name="Hayward A."/>
            <person name="Shaw L.M."/>
            <person name="Masouleh A.K."/>
            <person name="Furtado A."/>
            <person name="Henry R.J."/>
            <person name="Mitter N."/>
        </authorList>
    </citation>
    <scope>NUCLEOTIDE SEQUENCE [LARGE SCALE GENOMIC DNA]</scope>
    <source>
        <strain evidence="2">cv. Hass</strain>
    </source>
</reference>
<name>A0ACC2K601_PERAE</name>
<sequence length="87" mass="10665">MWQKKRKFQQQHQLISCESERGERGRRGRDDAKREWRGTVGRPRASERDERFANGEREREKNRRTKVRNKFYVRLPDLSLFLRFSGL</sequence>
<comment type="caution">
    <text evidence="1">The sequence shown here is derived from an EMBL/GenBank/DDBJ whole genome shotgun (WGS) entry which is preliminary data.</text>
</comment>
<dbReference type="EMBL" id="CM056820">
    <property type="protein sequence ID" value="KAJ8616554.1"/>
    <property type="molecule type" value="Genomic_DNA"/>
</dbReference>
<organism evidence="1 2">
    <name type="scientific">Persea americana</name>
    <name type="common">Avocado</name>
    <dbReference type="NCBI Taxonomy" id="3435"/>
    <lineage>
        <taxon>Eukaryota</taxon>
        <taxon>Viridiplantae</taxon>
        <taxon>Streptophyta</taxon>
        <taxon>Embryophyta</taxon>
        <taxon>Tracheophyta</taxon>
        <taxon>Spermatophyta</taxon>
        <taxon>Magnoliopsida</taxon>
        <taxon>Magnoliidae</taxon>
        <taxon>Laurales</taxon>
        <taxon>Lauraceae</taxon>
        <taxon>Persea</taxon>
    </lineage>
</organism>
<proteinExistence type="predicted"/>
<evidence type="ECO:0000313" key="1">
    <source>
        <dbReference type="EMBL" id="KAJ8616554.1"/>
    </source>
</evidence>
<protein>
    <submittedName>
        <fullName evidence="1">Uncharacterized protein</fullName>
    </submittedName>
</protein>
<accession>A0ACC2K601</accession>